<name>A0A086ZFB2_9BIFI</name>
<proteinExistence type="predicted"/>
<evidence type="ECO:0000313" key="2">
    <source>
        <dbReference type="EMBL" id="KFI45212.1"/>
    </source>
</evidence>
<dbReference type="GO" id="GO:0016779">
    <property type="term" value="F:nucleotidyltransferase activity"/>
    <property type="evidence" value="ECO:0007669"/>
    <property type="project" value="UniProtKB-KW"/>
</dbReference>
<evidence type="ECO:0000256" key="1">
    <source>
        <dbReference type="SAM" id="MobiDB-lite"/>
    </source>
</evidence>
<dbReference type="Proteomes" id="UP000029093">
    <property type="component" value="Unassembled WGS sequence"/>
</dbReference>
<feature type="compositionally biased region" description="Low complexity" evidence="1">
    <location>
        <begin position="307"/>
        <end position="320"/>
    </location>
</feature>
<gene>
    <name evidence="2" type="ORF">BBOU_1678</name>
</gene>
<keyword evidence="2" id="KW-0548">Nucleotidyltransferase</keyword>
<protein>
    <submittedName>
        <fullName evidence="2">Putative sulfate adenylyltransferase</fullName>
    </submittedName>
</protein>
<sequence>MMNRHSWVNMTVPNSWAHPFVFQARDGRSWEKMLIGLPDGVSLDGRDMGGWAFSVFSTRLSKQDKLDGEPVRIGLPADRPVTLFRGRGAEREQYRVKNPRLLAEAIGNRTTTNHEPHVAEPVATDTPACALPQIVRGEIADAAPPASEAASAKAVHLMGRLALDDGFTSLMDELVHQAAEAFARDDYDPHAVLQTVADWTGKLADACTEAYGETYTHADILQAAGMALSAITETINEQIGKLTEAGLALPHIAEANRRQRRERIDTYFEERAMLDPDTLLRTTYSLNAPRRRKRSGPWAASTEASRVHSSSMVMSRPRMK</sequence>
<organism evidence="2 3">
    <name type="scientific">Bifidobacterium boum</name>
    <dbReference type="NCBI Taxonomy" id="78343"/>
    <lineage>
        <taxon>Bacteria</taxon>
        <taxon>Bacillati</taxon>
        <taxon>Actinomycetota</taxon>
        <taxon>Actinomycetes</taxon>
        <taxon>Bifidobacteriales</taxon>
        <taxon>Bifidobacteriaceae</taxon>
        <taxon>Bifidobacterium</taxon>
    </lineage>
</organism>
<dbReference type="AlphaFoldDB" id="A0A086ZFB2"/>
<evidence type="ECO:0000313" key="3">
    <source>
        <dbReference type="Proteomes" id="UP000029093"/>
    </source>
</evidence>
<comment type="caution">
    <text evidence="2">The sequence shown here is derived from an EMBL/GenBank/DDBJ whole genome shotgun (WGS) entry which is preliminary data.</text>
</comment>
<accession>A0A086ZFB2</accession>
<reference evidence="2 3" key="1">
    <citation type="submission" date="2014-03" db="EMBL/GenBank/DDBJ databases">
        <title>Genomics of Bifidobacteria.</title>
        <authorList>
            <person name="Ventura M."/>
            <person name="Milani C."/>
            <person name="Lugli G.A."/>
        </authorList>
    </citation>
    <scope>NUCLEOTIDE SEQUENCE [LARGE SCALE GENOMIC DNA]</scope>
    <source>
        <strain evidence="2 3">LMG 10736</strain>
    </source>
</reference>
<keyword evidence="3" id="KW-1185">Reference proteome</keyword>
<keyword evidence="2" id="KW-0808">Transferase</keyword>
<feature type="region of interest" description="Disordered" evidence="1">
    <location>
        <begin position="291"/>
        <end position="320"/>
    </location>
</feature>
<dbReference type="EMBL" id="JGYQ01000018">
    <property type="protein sequence ID" value="KFI45212.1"/>
    <property type="molecule type" value="Genomic_DNA"/>
</dbReference>